<evidence type="ECO:0000313" key="3">
    <source>
        <dbReference type="Proteomes" id="UP000026961"/>
    </source>
</evidence>
<evidence type="ECO:0000256" key="1">
    <source>
        <dbReference type="SAM" id="MobiDB-lite"/>
    </source>
</evidence>
<dbReference type="Proteomes" id="UP000026961">
    <property type="component" value="Chromosome 1"/>
</dbReference>
<feature type="compositionally biased region" description="Polar residues" evidence="1">
    <location>
        <begin position="28"/>
        <end position="38"/>
    </location>
</feature>
<dbReference type="Gramene" id="OGLUM01G37260.1">
    <property type="protein sequence ID" value="OGLUM01G37260.1"/>
    <property type="gene ID" value="OGLUM01G37260"/>
</dbReference>
<sequence>MQFAASHELVVPVAEIPEMRTLDVGSSDVPTSRVSDSTVVGDGRHSEAARHQVWREHDLQHYHILSKERMEGNLLDGEGIHEAGNLVVVEGKPVVPDDDAVLCRHGREDDGEALVKSNGNLGGHTPGGDVLVVEADE</sequence>
<dbReference type="HOGENOM" id="CLU_158253_0_0_1"/>
<reference evidence="2" key="1">
    <citation type="submission" date="2013-08" db="EMBL/GenBank/DDBJ databases">
        <title>Oryza genome evolution.</title>
        <authorList>
            <person name="Wing R.A."/>
            <person name="Panaud O."/>
            <person name="Oliveira A.C."/>
        </authorList>
    </citation>
    <scope>NUCLEOTIDE SEQUENCE</scope>
</reference>
<feature type="region of interest" description="Disordered" evidence="1">
    <location>
        <begin position="24"/>
        <end position="44"/>
    </location>
</feature>
<reference evidence="2" key="3">
    <citation type="submission" date="2018-05" db="EMBL/GenBank/DDBJ databases">
        <title>OgluRS3 (Oryza glumaepatula Reference Sequence Version 3).</title>
        <authorList>
            <person name="Zhang J."/>
            <person name="Kudrna D."/>
            <person name="Lee S."/>
            <person name="Talag J."/>
            <person name="Welchert J."/>
            <person name="Wing R.A."/>
        </authorList>
    </citation>
    <scope>NUCLEOTIDE SEQUENCE [LARGE SCALE GENOMIC DNA]</scope>
</reference>
<accession>A0A0D9YFT1</accession>
<evidence type="ECO:0000313" key="2">
    <source>
        <dbReference type="EnsemblPlants" id="OGLUM01G37260.1"/>
    </source>
</evidence>
<organism evidence="2">
    <name type="scientific">Oryza glumipatula</name>
    <dbReference type="NCBI Taxonomy" id="40148"/>
    <lineage>
        <taxon>Eukaryota</taxon>
        <taxon>Viridiplantae</taxon>
        <taxon>Streptophyta</taxon>
        <taxon>Embryophyta</taxon>
        <taxon>Tracheophyta</taxon>
        <taxon>Spermatophyta</taxon>
        <taxon>Magnoliopsida</taxon>
        <taxon>Liliopsida</taxon>
        <taxon>Poales</taxon>
        <taxon>Poaceae</taxon>
        <taxon>BOP clade</taxon>
        <taxon>Oryzoideae</taxon>
        <taxon>Oryzeae</taxon>
        <taxon>Oryzinae</taxon>
        <taxon>Oryza</taxon>
    </lineage>
</organism>
<name>A0A0D9YFT1_9ORYZ</name>
<dbReference type="AlphaFoldDB" id="A0A0D9YFT1"/>
<proteinExistence type="predicted"/>
<reference evidence="2" key="2">
    <citation type="submission" date="2015-04" db="UniProtKB">
        <authorList>
            <consortium name="EnsemblPlants"/>
        </authorList>
    </citation>
    <scope>IDENTIFICATION</scope>
</reference>
<keyword evidence="3" id="KW-1185">Reference proteome</keyword>
<feature type="region of interest" description="Disordered" evidence="1">
    <location>
        <begin position="113"/>
        <end position="137"/>
    </location>
</feature>
<dbReference type="EnsemblPlants" id="OGLUM01G37260.1">
    <property type="protein sequence ID" value="OGLUM01G37260.1"/>
    <property type="gene ID" value="OGLUM01G37260"/>
</dbReference>
<protein>
    <submittedName>
        <fullName evidence="2">Uncharacterized protein</fullName>
    </submittedName>
</protein>